<gene>
    <name evidence="1" type="ORF">CR513_59024</name>
</gene>
<reference evidence="1" key="1">
    <citation type="submission" date="2018-05" db="EMBL/GenBank/DDBJ databases">
        <title>Draft genome of Mucuna pruriens seed.</title>
        <authorList>
            <person name="Nnadi N.E."/>
            <person name="Vos R."/>
            <person name="Hasami M.H."/>
            <person name="Devisetty U.K."/>
            <person name="Aguiy J.C."/>
        </authorList>
    </citation>
    <scope>NUCLEOTIDE SEQUENCE [LARGE SCALE GENOMIC DNA]</scope>
    <source>
        <strain evidence="1">JCA_2017</strain>
    </source>
</reference>
<protein>
    <submittedName>
        <fullName evidence="1">Uncharacterized protein</fullName>
    </submittedName>
</protein>
<dbReference type="AlphaFoldDB" id="A0A371E9B5"/>
<sequence length="94" mass="11241">MEEMECGHYVGHGYVSNWGMQCDSMRRRRRACDEPPSMAEPGYRKYLKGMESEMKRTRRVGKDKSYETEKELEGSVRRIHWLMKNKYGKMTHNC</sequence>
<evidence type="ECO:0000313" key="2">
    <source>
        <dbReference type="Proteomes" id="UP000257109"/>
    </source>
</evidence>
<keyword evidence="2" id="KW-1185">Reference proteome</keyword>
<dbReference type="Proteomes" id="UP000257109">
    <property type="component" value="Unassembled WGS sequence"/>
</dbReference>
<comment type="caution">
    <text evidence="1">The sequence shown here is derived from an EMBL/GenBank/DDBJ whole genome shotgun (WGS) entry which is preliminary data.</text>
</comment>
<dbReference type="EMBL" id="QJKJ01015373">
    <property type="protein sequence ID" value="RDX62622.1"/>
    <property type="molecule type" value="Genomic_DNA"/>
</dbReference>
<proteinExistence type="predicted"/>
<organism evidence="1 2">
    <name type="scientific">Mucuna pruriens</name>
    <name type="common">Velvet bean</name>
    <name type="synonym">Dolichos pruriens</name>
    <dbReference type="NCBI Taxonomy" id="157652"/>
    <lineage>
        <taxon>Eukaryota</taxon>
        <taxon>Viridiplantae</taxon>
        <taxon>Streptophyta</taxon>
        <taxon>Embryophyta</taxon>
        <taxon>Tracheophyta</taxon>
        <taxon>Spermatophyta</taxon>
        <taxon>Magnoliopsida</taxon>
        <taxon>eudicotyledons</taxon>
        <taxon>Gunneridae</taxon>
        <taxon>Pentapetalae</taxon>
        <taxon>rosids</taxon>
        <taxon>fabids</taxon>
        <taxon>Fabales</taxon>
        <taxon>Fabaceae</taxon>
        <taxon>Papilionoideae</taxon>
        <taxon>50 kb inversion clade</taxon>
        <taxon>NPAAA clade</taxon>
        <taxon>indigoferoid/millettioid clade</taxon>
        <taxon>Phaseoleae</taxon>
        <taxon>Mucuna</taxon>
    </lineage>
</organism>
<feature type="non-terminal residue" evidence="1">
    <location>
        <position position="1"/>
    </location>
</feature>
<accession>A0A371E9B5</accession>
<name>A0A371E9B5_MUCPR</name>
<dbReference type="Pfam" id="PF12023">
    <property type="entry name" value="DUF3511"/>
    <property type="match status" value="1"/>
</dbReference>
<evidence type="ECO:0000313" key="1">
    <source>
        <dbReference type="EMBL" id="RDX62622.1"/>
    </source>
</evidence>
<dbReference type="InterPro" id="IPR021899">
    <property type="entry name" value="DUF3511"/>
</dbReference>
<dbReference type="OrthoDB" id="1414276at2759"/>